<organism evidence="4 5">
    <name type="scientific">Penicillium nordicum</name>
    <dbReference type="NCBI Taxonomy" id="229535"/>
    <lineage>
        <taxon>Eukaryota</taxon>
        <taxon>Fungi</taxon>
        <taxon>Dikarya</taxon>
        <taxon>Ascomycota</taxon>
        <taxon>Pezizomycotina</taxon>
        <taxon>Eurotiomycetes</taxon>
        <taxon>Eurotiomycetidae</taxon>
        <taxon>Eurotiales</taxon>
        <taxon>Aspergillaceae</taxon>
        <taxon>Penicillium</taxon>
    </lineage>
</organism>
<dbReference type="OrthoDB" id="7042322at2759"/>
<sequence length="434" mass="48535">MVRINAFAVEQWMDLYETSAKHNLAETCCASISLNDLLSLSPKKDLVDFTQKQVYGAIRGSETLRTNIANLYSQSGSTEASPVSADRVLVTNGAIQANFLALYTHVGPGDHVICQYPTYQQLYSVPESFGADVSLWRSDEANGWGMDLEKLKSLIRPNTKMIILNNPQNPTGAILRREELQGIVDIAREHDILIHSDEVYRPLFHSLDSDEEIPPSILEFGYENVIATGSMSKAFSLAGIRLGWIASPNSEIIEACASARDYTLISVGQIDDSVAAHALSNPCVEILLQRNLRLSRQNLGVLETFIEEYNWAMKWTKPKAGTTAFIKFVDRKGRAIDDVVFCQRLQEKTGVMLVPGSQCFGGGVDFHGYVRLGYVQDSHVIVDGLDTLRQFMRDEYEKLPLALVHSRDHRVWRIGLPVRSVLMQYPVQPLLESQ</sequence>
<keyword evidence="5" id="KW-1185">Reference proteome</keyword>
<dbReference type="CDD" id="cd00609">
    <property type="entry name" value="AAT_like"/>
    <property type="match status" value="1"/>
</dbReference>
<feature type="domain" description="Aminotransferase class I/classII large" evidence="3">
    <location>
        <begin position="46"/>
        <end position="359"/>
    </location>
</feature>
<dbReference type="PANTHER" id="PTHR43510">
    <property type="entry name" value="AMINOTRANSFERASE FUNCTION, HYPOTHETICAL (EUROFUNG)"/>
    <property type="match status" value="1"/>
</dbReference>
<dbReference type="PANTHER" id="PTHR43510:SF1">
    <property type="entry name" value="AMINOTRANSFERASE FUNCTION, HYPOTHETICAL (EUROFUNG)"/>
    <property type="match status" value="1"/>
</dbReference>
<evidence type="ECO:0000259" key="3">
    <source>
        <dbReference type="Pfam" id="PF00155"/>
    </source>
</evidence>
<dbReference type="AlphaFoldDB" id="A0A0M9WEE3"/>
<comment type="caution">
    <text evidence="4">The sequence shown here is derived from an EMBL/GenBank/DDBJ whole genome shotgun (WGS) entry which is preliminary data.</text>
</comment>
<dbReference type="Gene3D" id="3.90.1150.10">
    <property type="entry name" value="Aspartate Aminotransferase, domain 1"/>
    <property type="match status" value="1"/>
</dbReference>
<dbReference type="InterPro" id="IPR004838">
    <property type="entry name" value="NHTrfase_class1_PyrdxlP-BS"/>
</dbReference>
<dbReference type="Gene3D" id="3.40.640.10">
    <property type="entry name" value="Type I PLP-dependent aspartate aminotransferase-like (Major domain)"/>
    <property type="match status" value="1"/>
</dbReference>
<dbReference type="InterPro" id="IPR004839">
    <property type="entry name" value="Aminotransferase_I/II_large"/>
</dbReference>
<evidence type="ECO:0000313" key="4">
    <source>
        <dbReference type="EMBL" id="KOS41602.1"/>
    </source>
</evidence>
<dbReference type="InterPro" id="IPR015424">
    <property type="entry name" value="PyrdxlP-dep_Trfase"/>
</dbReference>
<dbReference type="InterPro" id="IPR015422">
    <property type="entry name" value="PyrdxlP-dep_Trfase_small"/>
</dbReference>
<evidence type="ECO:0000256" key="1">
    <source>
        <dbReference type="ARBA" id="ARBA00007441"/>
    </source>
</evidence>
<name>A0A0M9WEE3_9EURO</name>
<dbReference type="GO" id="GO:0030170">
    <property type="term" value="F:pyridoxal phosphate binding"/>
    <property type="evidence" value="ECO:0007669"/>
    <property type="project" value="InterPro"/>
</dbReference>
<dbReference type="PROSITE" id="PS00105">
    <property type="entry name" value="AA_TRANSFER_CLASS_1"/>
    <property type="match status" value="1"/>
</dbReference>
<dbReference type="Pfam" id="PF00155">
    <property type="entry name" value="Aminotran_1_2"/>
    <property type="match status" value="1"/>
</dbReference>
<accession>A0A0M9WEE3</accession>
<gene>
    <name evidence="4" type="ORF">ACN38_g7514</name>
</gene>
<keyword evidence="2" id="KW-0663">Pyridoxal phosphate</keyword>
<reference evidence="4 5" key="1">
    <citation type="submission" date="2015-08" db="EMBL/GenBank/DDBJ databases">
        <title>Genome sequencing of Penicillium nordicum.</title>
        <authorList>
            <person name="Nguyen H.D."/>
            <person name="Seifert K.A."/>
        </authorList>
    </citation>
    <scope>NUCLEOTIDE SEQUENCE [LARGE SCALE GENOMIC DNA]</scope>
    <source>
        <strain evidence="4 5">DAOMC 185683</strain>
    </source>
</reference>
<dbReference type="Proteomes" id="UP000037696">
    <property type="component" value="Unassembled WGS sequence"/>
</dbReference>
<dbReference type="EMBL" id="LHQQ01000127">
    <property type="protein sequence ID" value="KOS41602.1"/>
    <property type="molecule type" value="Genomic_DNA"/>
</dbReference>
<dbReference type="GO" id="GO:0003824">
    <property type="term" value="F:catalytic activity"/>
    <property type="evidence" value="ECO:0007669"/>
    <property type="project" value="InterPro"/>
</dbReference>
<dbReference type="SUPFAM" id="SSF53383">
    <property type="entry name" value="PLP-dependent transferases"/>
    <property type="match status" value="1"/>
</dbReference>
<proteinExistence type="inferred from homology"/>
<dbReference type="STRING" id="229535.A0A0M9WEE3"/>
<dbReference type="InterPro" id="IPR015421">
    <property type="entry name" value="PyrdxlP-dep_Trfase_major"/>
</dbReference>
<evidence type="ECO:0000256" key="2">
    <source>
        <dbReference type="ARBA" id="ARBA00022898"/>
    </source>
</evidence>
<protein>
    <recommendedName>
        <fullName evidence="3">Aminotransferase class I/classII large domain-containing protein</fullName>
    </recommendedName>
</protein>
<evidence type="ECO:0000313" key="5">
    <source>
        <dbReference type="Proteomes" id="UP000037696"/>
    </source>
</evidence>
<comment type="similarity">
    <text evidence="1">Belongs to the class-I pyridoxal-phosphate-dependent aminotransferase family.</text>
</comment>